<evidence type="ECO:0000313" key="2">
    <source>
        <dbReference type="Proteomes" id="UP001235094"/>
    </source>
</evidence>
<proteinExistence type="predicted"/>
<protein>
    <submittedName>
        <fullName evidence="1">Uncharacterized protein</fullName>
    </submittedName>
</protein>
<comment type="caution">
    <text evidence="1">The sequence shown here is derived from an EMBL/GenBank/DDBJ whole genome shotgun (WGS) entry which is preliminary data.</text>
</comment>
<name>A0ABU0LPV4_9HYPH</name>
<gene>
    <name evidence="1" type="ORF">QOZ99_001617</name>
</gene>
<accession>A0ABU0LPV4</accession>
<keyword evidence="2" id="KW-1185">Reference proteome</keyword>
<sequence>METFDHLVTRHVAERVRMPARFGGPDSRRITCDRLSITQMATALAPH</sequence>
<evidence type="ECO:0000313" key="1">
    <source>
        <dbReference type="EMBL" id="MDQ0510729.1"/>
    </source>
</evidence>
<dbReference type="RefSeq" id="WP_306889451.1">
    <property type="nucleotide sequence ID" value="NZ_JAUSVR010000004.1"/>
</dbReference>
<dbReference type="EMBL" id="JAUSVR010000004">
    <property type="protein sequence ID" value="MDQ0510729.1"/>
    <property type="molecule type" value="Genomic_DNA"/>
</dbReference>
<organism evidence="1 2">
    <name type="scientific">Ancylobacter amanitiformis</name>
    <dbReference type="NCBI Taxonomy" id="217069"/>
    <lineage>
        <taxon>Bacteria</taxon>
        <taxon>Pseudomonadati</taxon>
        <taxon>Pseudomonadota</taxon>
        <taxon>Alphaproteobacteria</taxon>
        <taxon>Hyphomicrobiales</taxon>
        <taxon>Xanthobacteraceae</taxon>
        <taxon>Ancylobacter</taxon>
    </lineage>
</organism>
<reference evidence="1 2" key="1">
    <citation type="submission" date="2023-07" db="EMBL/GenBank/DDBJ databases">
        <title>Genomic Encyclopedia of Type Strains, Phase IV (KMG-IV): sequencing the most valuable type-strain genomes for metagenomic binning, comparative biology and taxonomic classification.</title>
        <authorList>
            <person name="Goeker M."/>
        </authorList>
    </citation>
    <scope>NUCLEOTIDE SEQUENCE [LARGE SCALE GENOMIC DNA]</scope>
    <source>
        <strain evidence="1 2">DSM 15561</strain>
    </source>
</reference>
<dbReference type="Proteomes" id="UP001235094">
    <property type="component" value="Unassembled WGS sequence"/>
</dbReference>